<evidence type="ECO:0000313" key="2">
    <source>
        <dbReference type="EMBL" id="TKA22803.1"/>
    </source>
</evidence>
<protein>
    <submittedName>
        <fullName evidence="2">Uncharacterized protein</fullName>
    </submittedName>
</protein>
<dbReference type="OrthoDB" id="5415522at2759"/>
<dbReference type="Proteomes" id="UP000308549">
    <property type="component" value="Unassembled WGS sequence"/>
</dbReference>
<sequence length="87" mass="9569">MTLSTAGNHYQSREWTGSDGNTYSGYHYNNADGSWYNANGDGTQYYNTGQDSSRFTRADGSGWTQERQPFAAGEAPRLSKTQGSAKK</sequence>
<dbReference type="EMBL" id="NAJL01000066">
    <property type="protein sequence ID" value="TKA22803.1"/>
    <property type="molecule type" value="Genomic_DNA"/>
</dbReference>
<proteinExistence type="predicted"/>
<keyword evidence="3" id="KW-1185">Reference proteome</keyword>
<feature type="region of interest" description="Disordered" evidence="1">
    <location>
        <begin position="1"/>
        <end position="23"/>
    </location>
</feature>
<organism evidence="2 3">
    <name type="scientific">Salinomyces thailandicus</name>
    <dbReference type="NCBI Taxonomy" id="706561"/>
    <lineage>
        <taxon>Eukaryota</taxon>
        <taxon>Fungi</taxon>
        <taxon>Dikarya</taxon>
        <taxon>Ascomycota</taxon>
        <taxon>Pezizomycotina</taxon>
        <taxon>Dothideomycetes</taxon>
        <taxon>Dothideomycetidae</taxon>
        <taxon>Mycosphaerellales</taxon>
        <taxon>Teratosphaeriaceae</taxon>
        <taxon>Salinomyces</taxon>
    </lineage>
</organism>
<dbReference type="AlphaFoldDB" id="A0A4U0TLI1"/>
<accession>A0A4U0TLI1</accession>
<evidence type="ECO:0000313" key="3">
    <source>
        <dbReference type="Proteomes" id="UP000308549"/>
    </source>
</evidence>
<reference evidence="2 3" key="1">
    <citation type="submission" date="2017-03" db="EMBL/GenBank/DDBJ databases">
        <title>Genomes of endolithic fungi from Antarctica.</title>
        <authorList>
            <person name="Coleine C."/>
            <person name="Masonjones S."/>
            <person name="Stajich J.E."/>
        </authorList>
    </citation>
    <scope>NUCLEOTIDE SEQUENCE [LARGE SCALE GENOMIC DNA]</scope>
    <source>
        <strain evidence="2 3">CCFEE 6315</strain>
    </source>
</reference>
<comment type="caution">
    <text evidence="2">The sequence shown here is derived from an EMBL/GenBank/DDBJ whole genome shotgun (WGS) entry which is preliminary data.</text>
</comment>
<feature type="region of interest" description="Disordered" evidence="1">
    <location>
        <begin position="47"/>
        <end position="87"/>
    </location>
</feature>
<name>A0A4U0TLI1_9PEZI</name>
<evidence type="ECO:0000256" key="1">
    <source>
        <dbReference type="SAM" id="MobiDB-lite"/>
    </source>
</evidence>
<gene>
    <name evidence="2" type="ORF">B0A50_07905</name>
</gene>